<reference evidence="2 3" key="1">
    <citation type="submission" date="2012-11" db="EMBL/GenBank/DDBJ databases">
        <title>Whole genome sequence of Gluconacetobacter xylinus NBRC 13693.</title>
        <authorList>
            <person name="Azuma Y."/>
            <person name="Higashiura N."/>
            <person name="Hirakawa H."/>
            <person name="Matsushita K."/>
        </authorList>
    </citation>
    <scope>NUCLEOTIDE SEQUENCE [LARGE SCALE GENOMIC DNA]</scope>
    <source>
        <strain evidence="2 3">NBRC 13693</strain>
    </source>
</reference>
<sequence length="73" mass="7736">MVAILFCLAAQPTVAFAQDHDRRGTPAIATDHGRDERVFNLSLNDGERLSVLFATPACPRGTIVMLPGGAGDI</sequence>
<evidence type="ECO:0000313" key="2">
    <source>
        <dbReference type="EMBL" id="GAO00233.1"/>
    </source>
</evidence>
<dbReference type="Proteomes" id="UP000032683">
    <property type="component" value="Unassembled WGS sequence"/>
</dbReference>
<keyword evidence="1" id="KW-0732">Signal</keyword>
<dbReference type="AlphaFoldDB" id="A0A0D6Q9Q4"/>
<evidence type="ECO:0008006" key="4">
    <source>
        <dbReference type="Google" id="ProtNLM"/>
    </source>
</evidence>
<feature type="chain" id="PRO_5002310934" description="Alpha/beta hydrolase" evidence="1">
    <location>
        <begin position="18"/>
        <end position="73"/>
    </location>
</feature>
<comment type="caution">
    <text evidence="2">The sequence shown here is derived from an EMBL/GenBank/DDBJ whole genome shotgun (WGS) entry which is preliminary data.</text>
</comment>
<gene>
    <name evidence="2" type="ORF">Gxy13693_042_067</name>
</gene>
<proteinExistence type="predicted"/>
<feature type="signal peptide" evidence="1">
    <location>
        <begin position="1"/>
        <end position="17"/>
    </location>
</feature>
<evidence type="ECO:0000256" key="1">
    <source>
        <dbReference type="SAM" id="SignalP"/>
    </source>
</evidence>
<accession>A0A0D6Q9Q4</accession>
<protein>
    <recommendedName>
        <fullName evidence="4">Alpha/beta hydrolase</fullName>
    </recommendedName>
</protein>
<organism evidence="2 3">
    <name type="scientific">Komagataeibacter xylinus NBRC 13693</name>
    <dbReference type="NCBI Taxonomy" id="1234668"/>
    <lineage>
        <taxon>Bacteria</taxon>
        <taxon>Pseudomonadati</taxon>
        <taxon>Pseudomonadota</taxon>
        <taxon>Alphaproteobacteria</taxon>
        <taxon>Acetobacterales</taxon>
        <taxon>Acetobacteraceae</taxon>
        <taxon>Komagataeibacter</taxon>
    </lineage>
</organism>
<evidence type="ECO:0000313" key="3">
    <source>
        <dbReference type="Proteomes" id="UP000032683"/>
    </source>
</evidence>
<name>A0A0D6Q9Q4_KOMXY</name>
<dbReference type="EMBL" id="BANJ01000042">
    <property type="protein sequence ID" value="GAO00233.1"/>
    <property type="molecule type" value="Genomic_DNA"/>
</dbReference>